<dbReference type="RefSeq" id="WP_274323246.1">
    <property type="nucleotide sequence ID" value="NZ_CP118158.1"/>
</dbReference>
<keyword evidence="2" id="KW-1185">Reference proteome</keyword>
<sequence>MTTILAVDRDETVDVNPPAEREAVPLAWLKALDDGDAVEVWAIGNQRLRHEASVPGVPELLAELGVSRVRPRVLAAMMRIEWHLHDAPGLRAMFAATAPRVDSGMMPPRDERLRLLADLRDGATDHVVVDDVDRSHVDGWTHYYPWEFVDAVRDGTVAFDADVCLDG</sequence>
<comment type="caution">
    <text evidence="1">The sequence shown here is derived from an EMBL/GenBank/DDBJ whole genome shotgun (WGS) entry which is preliminary data.</text>
</comment>
<protein>
    <submittedName>
        <fullName evidence="1">Adaptin protein</fullName>
    </submittedName>
</protein>
<evidence type="ECO:0000313" key="1">
    <source>
        <dbReference type="EMBL" id="MFC7142175.1"/>
    </source>
</evidence>
<reference evidence="1 2" key="1">
    <citation type="journal article" date="2019" name="Int. J. Syst. Evol. Microbiol.">
        <title>The Global Catalogue of Microorganisms (GCM) 10K type strain sequencing project: providing services to taxonomists for standard genome sequencing and annotation.</title>
        <authorList>
            <consortium name="The Broad Institute Genomics Platform"/>
            <consortium name="The Broad Institute Genome Sequencing Center for Infectious Disease"/>
            <person name="Wu L."/>
            <person name="Ma J."/>
        </authorList>
    </citation>
    <scope>NUCLEOTIDE SEQUENCE [LARGE SCALE GENOMIC DNA]</scope>
    <source>
        <strain evidence="1 2">XZYJT29</strain>
    </source>
</reference>
<dbReference type="AlphaFoldDB" id="A0ABD5Y8I8"/>
<dbReference type="EMBL" id="JBHTAS010000001">
    <property type="protein sequence ID" value="MFC7142175.1"/>
    <property type="molecule type" value="Genomic_DNA"/>
</dbReference>
<dbReference type="Proteomes" id="UP001596432">
    <property type="component" value="Unassembled WGS sequence"/>
</dbReference>
<accession>A0ABD5Y8I8</accession>
<organism evidence="1 2">
    <name type="scientific">Halosimplex aquaticum</name>
    <dbReference type="NCBI Taxonomy" id="3026162"/>
    <lineage>
        <taxon>Archaea</taxon>
        <taxon>Methanobacteriati</taxon>
        <taxon>Methanobacteriota</taxon>
        <taxon>Stenosarchaea group</taxon>
        <taxon>Halobacteria</taxon>
        <taxon>Halobacteriales</taxon>
        <taxon>Haloarculaceae</taxon>
        <taxon>Halosimplex</taxon>
    </lineage>
</organism>
<gene>
    <name evidence="1" type="ORF">ACFQMA_20350</name>
</gene>
<proteinExistence type="predicted"/>
<dbReference type="GeneID" id="78822510"/>
<evidence type="ECO:0000313" key="2">
    <source>
        <dbReference type="Proteomes" id="UP001596432"/>
    </source>
</evidence>
<name>A0ABD5Y8I8_9EURY</name>